<organism evidence="1 2">
    <name type="scientific">Staurois parvus</name>
    <dbReference type="NCBI Taxonomy" id="386267"/>
    <lineage>
        <taxon>Eukaryota</taxon>
        <taxon>Metazoa</taxon>
        <taxon>Chordata</taxon>
        <taxon>Craniata</taxon>
        <taxon>Vertebrata</taxon>
        <taxon>Euteleostomi</taxon>
        <taxon>Amphibia</taxon>
        <taxon>Batrachia</taxon>
        <taxon>Anura</taxon>
        <taxon>Neobatrachia</taxon>
        <taxon>Ranoidea</taxon>
        <taxon>Ranidae</taxon>
        <taxon>Staurois</taxon>
    </lineage>
</organism>
<evidence type="ECO:0000313" key="1">
    <source>
        <dbReference type="EMBL" id="CAI9568992.1"/>
    </source>
</evidence>
<dbReference type="PANTHER" id="PTHR11590:SF42">
    <property type="entry name" value="COAGULATION FACTOR XIII A CHAIN"/>
    <property type="match status" value="1"/>
</dbReference>
<dbReference type="Gene3D" id="3.90.260.10">
    <property type="entry name" value="Transglutaminase-like"/>
    <property type="match status" value="1"/>
</dbReference>
<reference evidence="1" key="1">
    <citation type="submission" date="2023-05" db="EMBL/GenBank/DDBJ databases">
        <authorList>
            <person name="Stuckert A."/>
        </authorList>
    </citation>
    <scope>NUCLEOTIDE SEQUENCE</scope>
</reference>
<accession>A0ABN9D930</accession>
<dbReference type="PANTHER" id="PTHR11590">
    <property type="entry name" value="PROTEIN-GLUTAMINE GAMMA-GLUTAMYLTRANSFERASE"/>
    <property type="match status" value="1"/>
</dbReference>
<name>A0ABN9D930_9NEOB</name>
<proteinExistence type="predicted"/>
<evidence type="ECO:0000313" key="2">
    <source>
        <dbReference type="Proteomes" id="UP001162483"/>
    </source>
</evidence>
<sequence length="132" mass="14791">MDDEKEIEEYVMNDVGVVFHGELNNIKRRPWEYGQFEEQILDACLYLMDKAELDLSGRGNSIKISRVGSAIINARDDSGVVAGNWNNDYTYGVAPSAWTGSVDILLEFLSSSLPVKYGQCWVFAGVFTTCKH</sequence>
<gene>
    <name evidence="1" type="ORF">SPARVUS_LOCUS6853689</name>
</gene>
<dbReference type="SUPFAM" id="SSF54001">
    <property type="entry name" value="Cysteine proteinases"/>
    <property type="match status" value="1"/>
</dbReference>
<keyword evidence="2" id="KW-1185">Reference proteome</keyword>
<protein>
    <submittedName>
        <fullName evidence="1">Uncharacterized protein</fullName>
    </submittedName>
</protein>
<dbReference type="InterPro" id="IPR038765">
    <property type="entry name" value="Papain-like_cys_pep_sf"/>
</dbReference>
<dbReference type="Proteomes" id="UP001162483">
    <property type="component" value="Unassembled WGS sequence"/>
</dbReference>
<dbReference type="InterPro" id="IPR050779">
    <property type="entry name" value="Transglutaminase"/>
</dbReference>
<dbReference type="EMBL" id="CATNWA010014205">
    <property type="protein sequence ID" value="CAI9568992.1"/>
    <property type="molecule type" value="Genomic_DNA"/>
</dbReference>
<dbReference type="InterPro" id="IPR036985">
    <property type="entry name" value="Transglutaminase-like_sf"/>
</dbReference>
<comment type="caution">
    <text evidence="1">The sequence shown here is derived from an EMBL/GenBank/DDBJ whole genome shotgun (WGS) entry which is preliminary data.</text>
</comment>